<reference evidence="1 2" key="1">
    <citation type="submission" date="2015-02" db="EMBL/GenBank/DDBJ databases">
        <title>Pseudomonas helleri sp. nov. and Pseudomonas weihenstephanensis sp. nov., isolated from raw cows milk.</title>
        <authorList>
            <person name="von Neubeck M."/>
            <person name="Huptas C."/>
            <person name="Wenning M."/>
            <person name="Scherer S."/>
        </authorList>
    </citation>
    <scope>NUCLEOTIDE SEQUENCE [LARGE SCALE GENOMIC DNA]</scope>
    <source>
        <strain evidence="1 2">DSM 17149</strain>
    </source>
</reference>
<dbReference type="Proteomes" id="UP000051446">
    <property type="component" value="Unassembled WGS sequence"/>
</dbReference>
<comment type="caution">
    <text evidence="1">The sequence shown here is derived from an EMBL/GenBank/DDBJ whole genome shotgun (WGS) entry which is preliminary data.</text>
</comment>
<evidence type="ECO:0000313" key="2">
    <source>
        <dbReference type="Proteomes" id="UP000051446"/>
    </source>
</evidence>
<organism evidence="1 2">
    <name type="scientific">Pseudomonas libanensis</name>
    <dbReference type="NCBI Taxonomy" id="75588"/>
    <lineage>
        <taxon>Bacteria</taxon>
        <taxon>Pseudomonadati</taxon>
        <taxon>Pseudomonadota</taxon>
        <taxon>Gammaproteobacteria</taxon>
        <taxon>Pseudomonadales</taxon>
        <taxon>Pseudomonadaceae</taxon>
        <taxon>Pseudomonas</taxon>
    </lineage>
</organism>
<dbReference type="PATRIC" id="fig|75588.4.peg.4790"/>
<dbReference type="AlphaFoldDB" id="A0A0R2YBX3"/>
<dbReference type="EMBL" id="JYLH01000006">
    <property type="protein sequence ID" value="KRP45830.1"/>
    <property type="molecule type" value="Genomic_DNA"/>
</dbReference>
<gene>
    <name evidence="1" type="ORF">TU73_11905</name>
</gene>
<proteinExistence type="predicted"/>
<protein>
    <submittedName>
        <fullName evidence="1">Uncharacterized protein</fullName>
    </submittedName>
</protein>
<name>A0A0R2YBX3_9PSED</name>
<accession>A0A0R2YBX3</accession>
<sequence>MSAQEELHLIQEPGLPKAYIGSKSNRRTAPPTFARGVSRRCLSIMRPQRLFLYEAHSVANTIGGFLT</sequence>
<evidence type="ECO:0000313" key="1">
    <source>
        <dbReference type="EMBL" id="KRP45830.1"/>
    </source>
</evidence>